<reference evidence="2 3" key="1">
    <citation type="journal article" date="2021" name="Sci. Rep.">
        <title>Chromosome anchoring in Senegalese sole (Solea senegalensis) reveals sex-associated markers and genome rearrangements in flatfish.</title>
        <authorList>
            <person name="Guerrero-Cozar I."/>
            <person name="Gomez-Garrido J."/>
            <person name="Berbel C."/>
            <person name="Martinez-Blanch J.F."/>
            <person name="Alioto T."/>
            <person name="Claros M.G."/>
            <person name="Gagnaire P.A."/>
            <person name="Manchado M."/>
        </authorList>
    </citation>
    <scope>NUCLEOTIDE SEQUENCE [LARGE SCALE GENOMIC DNA]</scope>
    <source>
        <strain evidence="2">Sse05_10M</strain>
    </source>
</reference>
<evidence type="ECO:0000256" key="1">
    <source>
        <dbReference type="SAM" id="MobiDB-lite"/>
    </source>
</evidence>
<dbReference type="EMBL" id="JAGKHQ010000005">
    <property type="protein sequence ID" value="KAG7516508.1"/>
    <property type="molecule type" value="Genomic_DNA"/>
</dbReference>
<accession>A0AAV6SHT7</accession>
<feature type="region of interest" description="Disordered" evidence="1">
    <location>
        <begin position="25"/>
        <end position="57"/>
    </location>
</feature>
<gene>
    <name evidence="2" type="ORF">JOB18_033145</name>
</gene>
<comment type="caution">
    <text evidence="2">The sequence shown here is derived from an EMBL/GenBank/DDBJ whole genome shotgun (WGS) entry which is preliminary data.</text>
</comment>
<feature type="compositionally biased region" description="Basic residues" evidence="1">
    <location>
        <begin position="30"/>
        <end position="41"/>
    </location>
</feature>
<keyword evidence="3" id="KW-1185">Reference proteome</keyword>
<evidence type="ECO:0000313" key="3">
    <source>
        <dbReference type="Proteomes" id="UP000693946"/>
    </source>
</evidence>
<dbReference type="Proteomes" id="UP000693946">
    <property type="component" value="Linkage Group LG13"/>
</dbReference>
<organism evidence="2 3">
    <name type="scientific">Solea senegalensis</name>
    <name type="common">Senegalese sole</name>
    <dbReference type="NCBI Taxonomy" id="28829"/>
    <lineage>
        <taxon>Eukaryota</taxon>
        <taxon>Metazoa</taxon>
        <taxon>Chordata</taxon>
        <taxon>Craniata</taxon>
        <taxon>Vertebrata</taxon>
        <taxon>Euteleostomi</taxon>
        <taxon>Actinopterygii</taxon>
        <taxon>Neopterygii</taxon>
        <taxon>Teleostei</taxon>
        <taxon>Neoteleostei</taxon>
        <taxon>Acanthomorphata</taxon>
        <taxon>Carangaria</taxon>
        <taxon>Pleuronectiformes</taxon>
        <taxon>Pleuronectoidei</taxon>
        <taxon>Soleidae</taxon>
        <taxon>Solea</taxon>
    </lineage>
</organism>
<sequence>MAAPGGLDWKSNPTKWERLIVTTQRERRETHKHVHGPVRHRQSTEGAVLSLPLATQL</sequence>
<evidence type="ECO:0000313" key="2">
    <source>
        <dbReference type="EMBL" id="KAG7516508.1"/>
    </source>
</evidence>
<proteinExistence type="predicted"/>
<protein>
    <submittedName>
        <fullName evidence="2">Uncharacterized protein</fullName>
    </submittedName>
</protein>
<name>A0AAV6SHT7_SOLSE</name>
<dbReference type="AlphaFoldDB" id="A0AAV6SHT7"/>